<protein>
    <recommendedName>
        <fullName evidence="1">PPIase cyclophilin-type domain-containing protein</fullName>
    </recommendedName>
</protein>
<organism evidence="2 3">
    <name type="scientific">Chrysophaeum taylorii</name>
    <dbReference type="NCBI Taxonomy" id="2483200"/>
    <lineage>
        <taxon>Eukaryota</taxon>
        <taxon>Sar</taxon>
        <taxon>Stramenopiles</taxon>
        <taxon>Ochrophyta</taxon>
        <taxon>Pelagophyceae</taxon>
        <taxon>Pelagomonadales</taxon>
        <taxon>Pelagomonadaceae</taxon>
        <taxon>Chrysophaeum</taxon>
    </lineage>
</organism>
<keyword evidence="3" id="KW-1185">Reference proteome</keyword>
<dbReference type="Proteomes" id="UP001230188">
    <property type="component" value="Unassembled WGS sequence"/>
</dbReference>
<dbReference type="InterPro" id="IPR002130">
    <property type="entry name" value="Cyclophilin-type_PPIase_dom"/>
</dbReference>
<dbReference type="GO" id="GO:0003755">
    <property type="term" value="F:peptidyl-prolyl cis-trans isomerase activity"/>
    <property type="evidence" value="ECO:0007669"/>
    <property type="project" value="InterPro"/>
</dbReference>
<dbReference type="AlphaFoldDB" id="A0AAD7XGW1"/>
<dbReference type="Pfam" id="PF00160">
    <property type="entry name" value="Pro_isomerase"/>
    <property type="match status" value="1"/>
</dbReference>
<sequence length="245" mass="26429">MIPDIEGSKAYDVAREAVVRELDWTNQSRARRVGCVFGDGSPHMVPPPAGPTLHVCCNATAGPIAIAVHPAWAPRGAQRFLKLVDDGHFDAGVPLFRCLRNFICQFGLGAPSRNRRYRSIPDDPQWLPPGPANRVIDGRKRFPKGYLAYAGAGPNSRNIQLILALADDGRLAGGSPWEVPWGQVVGPALTSTLPRIYTGYGDRGPRQAHLAARGVDAGLKTAFPRLDYITSCFKVGSTPYSSASD</sequence>
<proteinExistence type="predicted"/>
<dbReference type="Gene3D" id="2.40.100.10">
    <property type="entry name" value="Cyclophilin-like"/>
    <property type="match status" value="1"/>
</dbReference>
<name>A0AAD7XGW1_9STRA</name>
<gene>
    <name evidence="2" type="ORF">CTAYLR_006309</name>
</gene>
<evidence type="ECO:0000259" key="1">
    <source>
        <dbReference type="PROSITE" id="PS50072"/>
    </source>
</evidence>
<dbReference type="EMBL" id="JAQMWT010000464">
    <property type="protein sequence ID" value="KAJ8600972.1"/>
    <property type="molecule type" value="Genomic_DNA"/>
</dbReference>
<dbReference type="InterPro" id="IPR029000">
    <property type="entry name" value="Cyclophilin-like_dom_sf"/>
</dbReference>
<comment type="caution">
    <text evidence="2">The sequence shown here is derived from an EMBL/GenBank/DDBJ whole genome shotgun (WGS) entry which is preliminary data.</text>
</comment>
<reference evidence="2" key="1">
    <citation type="submission" date="2023-01" db="EMBL/GenBank/DDBJ databases">
        <title>Metagenome sequencing of chrysophaentin producing Chrysophaeum taylorii.</title>
        <authorList>
            <person name="Davison J."/>
            <person name="Bewley C."/>
        </authorList>
    </citation>
    <scope>NUCLEOTIDE SEQUENCE</scope>
    <source>
        <strain evidence="2">NIES-1699</strain>
    </source>
</reference>
<evidence type="ECO:0000313" key="3">
    <source>
        <dbReference type="Proteomes" id="UP001230188"/>
    </source>
</evidence>
<evidence type="ECO:0000313" key="2">
    <source>
        <dbReference type="EMBL" id="KAJ8600972.1"/>
    </source>
</evidence>
<dbReference type="PROSITE" id="PS50072">
    <property type="entry name" value="CSA_PPIASE_2"/>
    <property type="match status" value="1"/>
</dbReference>
<feature type="domain" description="PPIase cyclophilin-type" evidence="1">
    <location>
        <begin position="61"/>
        <end position="196"/>
    </location>
</feature>
<accession>A0AAD7XGW1</accession>
<dbReference type="SUPFAM" id="SSF50891">
    <property type="entry name" value="Cyclophilin-like"/>
    <property type="match status" value="1"/>
</dbReference>